<reference evidence="3" key="1">
    <citation type="submission" date="2017-08" db="EMBL/GenBank/DDBJ databases">
        <title>A dynamic microbial community with high functional redundancy inhabits the cold, oxic subseafloor aquifer.</title>
        <authorList>
            <person name="Tully B.J."/>
            <person name="Wheat C.G."/>
            <person name="Glazer B.T."/>
            <person name="Huber J.A."/>
        </authorList>
    </citation>
    <scope>NUCLEOTIDE SEQUENCE [LARGE SCALE GENOMIC DNA]</scope>
</reference>
<gene>
    <name evidence="2" type="ORF">COB20_02735</name>
</gene>
<accession>A0A2A4XF69</accession>
<dbReference type="InterPro" id="IPR036637">
    <property type="entry name" value="Phosphohistidine_dom_sf"/>
</dbReference>
<dbReference type="AlphaFoldDB" id="A0A2A4XF69"/>
<dbReference type="Proteomes" id="UP000218767">
    <property type="component" value="Unassembled WGS sequence"/>
</dbReference>
<dbReference type="Gene3D" id="3.50.30.10">
    <property type="entry name" value="Phosphohistidine domain"/>
    <property type="match status" value="1"/>
</dbReference>
<dbReference type="GO" id="GO:0016772">
    <property type="term" value="F:transferase activity, transferring phosphorus-containing groups"/>
    <property type="evidence" value="ECO:0007669"/>
    <property type="project" value="InterPro"/>
</dbReference>
<dbReference type="InterPro" id="IPR051549">
    <property type="entry name" value="PEP_Utilizing_Enz"/>
</dbReference>
<evidence type="ECO:0000313" key="3">
    <source>
        <dbReference type="Proteomes" id="UP000218767"/>
    </source>
</evidence>
<dbReference type="InterPro" id="IPR008279">
    <property type="entry name" value="PEP-util_enz_mobile_dom"/>
</dbReference>
<dbReference type="Pfam" id="PF00391">
    <property type="entry name" value="PEP-utilizers"/>
    <property type="match status" value="1"/>
</dbReference>
<evidence type="ECO:0000313" key="2">
    <source>
        <dbReference type="EMBL" id="PCI80789.1"/>
    </source>
</evidence>
<protein>
    <recommendedName>
        <fullName evidence="1">PEP-utilising enzyme mobile domain-containing protein</fullName>
    </recommendedName>
</protein>
<evidence type="ECO:0000259" key="1">
    <source>
        <dbReference type="Pfam" id="PF00391"/>
    </source>
</evidence>
<dbReference type="SUPFAM" id="SSF52009">
    <property type="entry name" value="Phosphohistidine domain"/>
    <property type="match status" value="1"/>
</dbReference>
<dbReference type="PANTHER" id="PTHR43615:SF1">
    <property type="entry name" value="PPDK_N DOMAIN-CONTAINING PROTEIN"/>
    <property type="match status" value="1"/>
</dbReference>
<name>A0A2A4XF69_9GAMM</name>
<organism evidence="2 3">
    <name type="scientific">SAR86 cluster bacterium</name>
    <dbReference type="NCBI Taxonomy" id="2030880"/>
    <lineage>
        <taxon>Bacteria</taxon>
        <taxon>Pseudomonadati</taxon>
        <taxon>Pseudomonadota</taxon>
        <taxon>Gammaproteobacteria</taxon>
        <taxon>SAR86 cluster</taxon>
    </lineage>
</organism>
<dbReference type="EMBL" id="NVUL01000008">
    <property type="protein sequence ID" value="PCI80789.1"/>
    <property type="molecule type" value="Genomic_DNA"/>
</dbReference>
<comment type="caution">
    <text evidence="2">The sequence shown here is derived from an EMBL/GenBank/DDBJ whole genome shotgun (WGS) entry which is preliminary data.</text>
</comment>
<proteinExistence type="predicted"/>
<sequence length="553" mass="60599">MERKFEAPGPGTWTLDTTHSSGAMTLYSSQCFEGLPRGFHECLEKYGILLDRLEPAFIHGFFFMQQVGVMGKPGGKPPPKWLLQLMFKVHPKLRARVNAAHESVESRRWLQDLAEWDELKKDSIARNTSLQSIELAKLDRQELIAHLEVCFVNAEEMVYRHHKYSVGSLMPVGRFLDAATFSSGLTPVDVAPLLKGSTPVSKGIGGEQLVAVVGAIADAGISKEDLKGQEPETALTKMRENSQIMAALEDYLVITGHMLIGGYCISEKTLRESPNIIMARIFEAMESEPASESGYDVELEQVIRGKIPEADRVEFDLCLADARLANRMRDERGIYNDIWGSGISRCAILEAGRRLFEEGVFSNAELSLDASHEELVGLLNGESAITDGDLSERREWRLTKSIDEVPEFLGDPPADPPPLELLPLKIQPTLRAFGLVMGNVFDEPKEATEKISGLAVSPGVYEGTAKVILSTRDFDRLEKGDILVTKNTSAGFNVVLPIIGALVTDRGGILSHAAIVSREFGIPGVVGTKNASQSIKDGDKIRVNGDTGEVDIL</sequence>
<feature type="domain" description="PEP-utilising enzyme mobile" evidence="1">
    <location>
        <begin position="478"/>
        <end position="548"/>
    </location>
</feature>
<dbReference type="PANTHER" id="PTHR43615">
    <property type="entry name" value="PHOSPHOENOLPYRUVATE SYNTHASE-RELATED"/>
    <property type="match status" value="1"/>
</dbReference>